<dbReference type="PANTHER" id="PTHR32212:SF412">
    <property type="entry name" value="F-BOX DOMAIN-CONTAINING PROTEIN"/>
    <property type="match status" value="1"/>
</dbReference>
<evidence type="ECO:0000313" key="3">
    <source>
        <dbReference type="Proteomes" id="UP000237105"/>
    </source>
</evidence>
<dbReference type="EMBL" id="JXTB01000568">
    <property type="protein sequence ID" value="PON36446.1"/>
    <property type="molecule type" value="Genomic_DNA"/>
</dbReference>
<dbReference type="OrthoDB" id="612216at2759"/>
<feature type="domain" description="F-box" evidence="1">
    <location>
        <begin position="8"/>
        <end position="46"/>
    </location>
</feature>
<dbReference type="Pfam" id="PF00646">
    <property type="entry name" value="F-box"/>
    <property type="match status" value="1"/>
</dbReference>
<protein>
    <submittedName>
        <fullName evidence="2">F-box domain containing protein</fullName>
    </submittedName>
</protein>
<dbReference type="PANTHER" id="PTHR32212">
    <property type="entry name" value="CYCLIN-LIKE F-BOX"/>
    <property type="match status" value="1"/>
</dbReference>
<evidence type="ECO:0000259" key="1">
    <source>
        <dbReference type="Pfam" id="PF00646"/>
    </source>
</evidence>
<dbReference type="InterPro" id="IPR036047">
    <property type="entry name" value="F-box-like_dom_sf"/>
</dbReference>
<reference evidence="3" key="1">
    <citation type="submission" date="2016-06" db="EMBL/GenBank/DDBJ databases">
        <title>Parallel loss of symbiosis genes in relatives of nitrogen-fixing non-legume Parasponia.</title>
        <authorList>
            <person name="Van Velzen R."/>
            <person name="Holmer R."/>
            <person name="Bu F."/>
            <person name="Rutten L."/>
            <person name="Van Zeijl A."/>
            <person name="Liu W."/>
            <person name="Santuari L."/>
            <person name="Cao Q."/>
            <person name="Sharma T."/>
            <person name="Shen D."/>
            <person name="Roswanjaya Y."/>
            <person name="Wardhani T."/>
            <person name="Kalhor M.S."/>
            <person name="Jansen J."/>
            <person name="Van den Hoogen J."/>
            <person name="Gungor B."/>
            <person name="Hartog M."/>
            <person name="Hontelez J."/>
            <person name="Verver J."/>
            <person name="Yang W.-C."/>
            <person name="Schijlen E."/>
            <person name="Repin R."/>
            <person name="Schilthuizen M."/>
            <person name="Schranz E."/>
            <person name="Heidstra R."/>
            <person name="Miyata K."/>
            <person name="Fedorova E."/>
            <person name="Kohlen W."/>
            <person name="Bisseling T."/>
            <person name="Smit S."/>
            <person name="Geurts R."/>
        </authorList>
    </citation>
    <scope>NUCLEOTIDE SEQUENCE [LARGE SCALE GENOMIC DNA]</scope>
    <source>
        <strain evidence="3">cv. WU1-14</strain>
    </source>
</reference>
<name>A0A2P5AIR5_PARAD</name>
<gene>
    <name evidence="2" type="ORF">PanWU01x14_328090</name>
</gene>
<proteinExistence type="predicted"/>
<dbReference type="Proteomes" id="UP000237105">
    <property type="component" value="Unassembled WGS sequence"/>
</dbReference>
<evidence type="ECO:0000313" key="2">
    <source>
        <dbReference type="EMBL" id="PON36446.1"/>
    </source>
</evidence>
<dbReference type="AlphaFoldDB" id="A0A2P5AIR5"/>
<sequence length="62" mass="7412">MRMKLDRISDLQENVTDKIISLLPIQYAVRTSLLSSKWRYKWTMLPELVFDFWSLLFSSQGD</sequence>
<dbReference type="InterPro" id="IPR001810">
    <property type="entry name" value="F-box_dom"/>
</dbReference>
<keyword evidence="3" id="KW-1185">Reference proteome</keyword>
<accession>A0A2P5AIR5</accession>
<dbReference type="STRING" id="3476.A0A2P5AIR5"/>
<comment type="caution">
    <text evidence="2">The sequence shown here is derived from an EMBL/GenBank/DDBJ whole genome shotgun (WGS) entry which is preliminary data.</text>
</comment>
<organism evidence="2 3">
    <name type="scientific">Parasponia andersonii</name>
    <name type="common">Sponia andersonii</name>
    <dbReference type="NCBI Taxonomy" id="3476"/>
    <lineage>
        <taxon>Eukaryota</taxon>
        <taxon>Viridiplantae</taxon>
        <taxon>Streptophyta</taxon>
        <taxon>Embryophyta</taxon>
        <taxon>Tracheophyta</taxon>
        <taxon>Spermatophyta</taxon>
        <taxon>Magnoliopsida</taxon>
        <taxon>eudicotyledons</taxon>
        <taxon>Gunneridae</taxon>
        <taxon>Pentapetalae</taxon>
        <taxon>rosids</taxon>
        <taxon>fabids</taxon>
        <taxon>Rosales</taxon>
        <taxon>Cannabaceae</taxon>
        <taxon>Parasponia</taxon>
    </lineage>
</organism>
<dbReference type="SUPFAM" id="SSF81383">
    <property type="entry name" value="F-box domain"/>
    <property type="match status" value="1"/>
</dbReference>